<reference evidence="1 2" key="1">
    <citation type="journal article" date="2023" name="Life. Sci Alliance">
        <title>Evolutionary insights into 3D genome organization and epigenetic landscape of Vigna mungo.</title>
        <authorList>
            <person name="Junaid A."/>
            <person name="Singh B."/>
            <person name="Bhatia S."/>
        </authorList>
    </citation>
    <scope>NUCLEOTIDE SEQUENCE [LARGE SCALE GENOMIC DNA]</scope>
    <source>
        <strain evidence="1">Urdbean</strain>
    </source>
</reference>
<accession>A0AAQ3P8A2</accession>
<proteinExistence type="predicted"/>
<dbReference type="SUPFAM" id="SSF55785">
    <property type="entry name" value="PYP-like sensor domain (PAS domain)"/>
    <property type="match status" value="1"/>
</dbReference>
<protein>
    <recommendedName>
        <fullName evidence="3">LOV domain-containing protein</fullName>
    </recommendedName>
</protein>
<dbReference type="Gene3D" id="3.30.450.20">
    <property type="entry name" value="PAS domain"/>
    <property type="match status" value="1"/>
</dbReference>
<dbReference type="Proteomes" id="UP001374535">
    <property type="component" value="Chromosome 1"/>
</dbReference>
<sequence>MAMAKEKEEDEEEVQTCGKRLKCMRNDEEDDNGVDEEESELPLKPGIFFYPTTPTSFVVSDALEPDFPVIYVNKVFEISTGYRADEALGRNWLELSSISPSFLCKFRPLNIWGFSLLCI</sequence>
<keyword evidence="2" id="KW-1185">Reference proteome</keyword>
<organism evidence="1 2">
    <name type="scientific">Vigna mungo</name>
    <name type="common">Black gram</name>
    <name type="synonym">Phaseolus mungo</name>
    <dbReference type="NCBI Taxonomy" id="3915"/>
    <lineage>
        <taxon>Eukaryota</taxon>
        <taxon>Viridiplantae</taxon>
        <taxon>Streptophyta</taxon>
        <taxon>Embryophyta</taxon>
        <taxon>Tracheophyta</taxon>
        <taxon>Spermatophyta</taxon>
        <taxon>Magnoliopsida</taxon>
        <taxon>eudicotyledons</taxon>
        <taxon>Gunneridae</taxon>
        <taxon>Pentapetalae</taxon>
        <taxon>rosids</taxon>
        <taxon>fabids</taxon>
        <taxon>Fabales</taxon>
        <taxon>Fabaceae</taxon>
        <taxon>Papilionoideae</taxon>
        <taxon>50 kb inversion clade</taxon>
        <taxon>NPAAA clade</taxon>
        <taxon>indigoferoid/millettioid clade</taxon>
        <taxon>Phaseoleae</taxon>
        <taxon>Vigna</taxon>
    </lineage>
</organism>
<dbReference type="InterPro" id="IPR035965">
    <property type="entry name" value="PAS-like_dom_sf"/>
</dbReference>
<evidence type="ECO:0000313" key="1">
    <source>
        <dbReference type="EMBL" id="WVZ23353.1"/>
    </source>
</evidence>
<dbReference type="EMBL" id="CP144700">
    <property type="protein sequence ID" value="WVZ23353.1"/>
    <property type="molecule type" value="Genomic_DNA"/>
</dbReference>
<evidence type="ECO:0008006" key="3">
    <source>
        <dbReference type="Google" id="ProtNLM"/>
    </source>
</evidence>
<gene>
    <name evidence="1" type="ORF">V8G54_001897</name>
</gene>
<dbReference type="AlphaFoldDB" id="A0AAQ3P8A2"/>
<evidence type="ECO:0000313" key="2">
    <source>
        <dbReference type="Proteomes" id="UP001374535"/>
    </source>
</evidence>
<name>A0AAQ3P8A2_VIGMU</name>